<accession>A0A4Q1JWQ4</accession>
<dbReference type="RefSeq" id="WP_129470712.1">
    <property type="nucleotide sequence ID" value="NZ_SAWZ01000003.1"/>
</dbReference>
<proteinExistence type="predicted"/>
<dbReference type="GO" id="GO:0030980">
    <property type="term" value="P:alpha-glucan catabolic process"/>
    <property type="evidence" value="ECO:0007669"/>
    <property type="project" value="TreeGrafter"/>
</dbReference>
<dbReference type="Proteomes" id="UP000289784">
    <property type="component" value="Unassembled WGS sequence"/>
</dbReference>
<dbReference type="CDD" id="cd11336">
    <property type="entry name" value="AmyAc_MTSase"/>
    <property type="match status" value="1"/>
</dbReference>
<dbReference type="SUPFAM" id="SSF51445">
    <property type="entry name" value="(Trans)glycosidases"/>
    <property type="match status" value="1"/>
</dbReference>
<dbReference type="GO" id="GO:0047470">
    <property type="term" value="F:(1,4)-alpha-D-glucan 1-alpha-D-glucosylmutase activity"/>
    <property type="evidence" value="ECO:0007669"/>
    <property type="project" value="TreeGrafter"/>
</dbReference>
<dbReference type="InterPro" id="IPR006047">
    <property type="entry name" value="GH13_cat_dom"/>
</dbReference>
<dbReference type="EMBL" id="SAWZ01000003">
    <property type="protein sequence ID" value="RXR06605.1"/>
    <property type="molecule type" value="Genomic_DNA"/>
</dbReference>
<reference evidence="2 3" key="1">
    <citation type="submission" date="2019-01" db="EMBL/GenBank/DDBJ databases">
        <title>Pseudoxanthomonas composti sp. nov., isolated from compost.</title>
        <authorList>
            <person name="Yang G."/>
        </authorList>
    </citation>
    <scope>NUCLEOTIDE SEQUENCE [LARGE SCALE GENOMIC DNA]</scope>
    <source>
        <strain evidence="2 3">GSS15</strain>
    </source>
</reference>
<evidence type="ECO:0000313" key="2">
    <source>
        <dbReference type="EMBL" id="RXR06605.1"/>
    </source>
</evidence>
<dbReference type="Gene3D" id="1.10.10.470">
    <property type="entry name" value="Maltooligosyl trehalose synthase, domain 4"/>
    <property type="match status" value="1"/>
</dbReference>
<dbReference type="Gene3D" id="3.30.1590.10">
    <property type="entry name" value="Maltooligosyl trehalose synthase, domain 2"/>
    <property type="match status" value="1"/>
</dbReference>
<dbReference type="SMART" id="SM00642">
    <property type="entry name" value="Aamy"/>
    <property type="match status" value="1"/>
</dbReference>
<dbReference type="InterPro" id="IPR017853">
    <property type="entry name" value="GH"/>
</dbReference>
<dbReference type="GO" id="GO:0005992">
    <property type="term" value="P:trehalose biosynthetic process"/>
    <property type="evidence" value="ECO:0007669"/>
    <property type="project" value="TreeGrafter"/>
</dbReference>
<dbReference type="OrthoDB" id="9805159at2"/>
<comment type="caution">
    <text evidence="2">The sequence shown here is derived from an EMBL/GenBank/DDBJ whole genome shotgun (WGS) entry which is preliminary data.</text>
</comment>
<dbReference type="AlphaFoldDB" id="A0A4Q1JWQ4"/>
<dbReference type="InterPro" id="IPR012767">
    <property type="entry name" value="Trehalose_TreY"/>
</dbReference>
<dbReference type="PANTHER" id="PTHR10357">
    <property type="entry name" value="ALPHA-AMYLASE FAMILY MEMBER"/>
    <property type="match status" value="1"/>
</dbReference>
<feature type="domain" description="Glycosyl hydrolase family 13 catalytic" evidence="1">
    <location>
        <begin position="11"/>
        <end position="432"/>
    </location>
</feature>
<dbReference type="Gene3D" id="1.10.150.200">
    <property type="entry name" value="Maltooligosyl trehalose synthase, domain 3"/>
    <property type="match status" value="1"/>
</dbReference>
<protein>
    <submittedName>
        <fullName evidence="2">Malto-oligosyltrehalose synthase</fullName>
    </submittedName>
</protein>
<evidence type="ECO:0000313" key="3">
    <source>
        <dbReference type="Proteomes" id="UP000289784"/>
    </source>
</evidence>
<dbReference type="PANTHER" id="PTHR10357:SF216">
    <property type="entry name" value="MALTOOLIGOSYL TREHALOSE SYNTHASE-RELATED"/>
    <property type="match status" value="1"/>
</dbReference>
<dbReference type="InterPro" id="IPR013797">
    <property type="entry name" value="Maltooligo_trehalose_synth_4"/>
</dbReference>
<dbReference type="NCBIfam" id="TIGR02401">
    <property type="entry name" value="trehalose_TreY"/>
    <property type="match status" value="1"/>
</dbReference>
<dbReference type="Pfam" id="PF00128">
    <property type="entry name" value="Alpha-amylase"/>
    <property type="match status" value="1"/>
</dbReference>
<gene>
    <name evidence="2" type="primary">treY</name>
    <name evidence="2" type="ORF">EPA99_08190</name>
</gene>
<keyword evidence="3" id="KW-1185">Reference proteome</keyword>
<organism evidence="2 3">
    <name type="scientific">Pseudoxanthomonas composti</name>
    <dbReference type="NCBI Taxonomy" id="2137479"/>
    <lineage>
        <taxon>Bacteria</taxon>
        <taxon>Pseudomonadati</taxon>
        <taxon>Pseudomonadota</taxon>
        <taxon>Gammaproteobacteria</taxon>
        <taxon>Lysobacterales</taxon>
        <taxon>Lysobacteraceae</taxon>
        <taxon>Pseudoxanthomonas</taxon>
    </lineage>
</organism>
<dbReference type="Gene3D" id="3.20.20.80">
    <property type="entry name" value="Glycosidases"/>
    <property type="match status" value="1"/>
</dbReference>
<sequence>MTPIRSTYRLQLHADFTLHDAAAQVPYLVRLGISHLYLSPIGTAVPGSTHGYDQTDPTQVNPELGGEAALLALSERAQAHGMGLVLDIVPNHMATHAANRWWWDVLAQGRKSAYADWFDIDWRAPGHGGQLWLPFLDRPLQAAIAQGVLTLEQGEQGPQLDHHGTRYPLHAGTDAALLEAARGGDADALQQVALSQPYRLVWWRMGNDQVNYRRFFDITSLAGLRMERAEVFDAVHALPLRLLEQGHIDGVRVDHVDGLADPAGYVRRLRRALDKAGKTRGLKPGQAGLWLEKILAPGETLPEGWPCDGTSGYDFMDQVGGVLHQAEGEPTLRAQWQALSARSGDFAQEEWVARGQMLEGPLRAEFDRAVRAASELLQAQADTAELGVPLLAQAIAAVLRQFPVYRTYAHSQGLDARDLALWQQAAARAQAQADPRLAAGIEALLAVLVDPQDLPASQAAARRRLRLRLELLSAPLNAKSVEDTAFYRHGVLISRNEVGSHPLELALSPEDFHAASAARHRRALLATATHDHKRGEDVRARLAVLSAEAEWWTRQVQGFEAVLPDWAGQVDGGDRLMLWQMLVGAWPLEDKPDLQAYAERVAQWQQKALREAKLRSSWTVVDEEYEARAQALLMQVVEDARADGLQQRLHDAAAHIAAAGALNGLAQATLRLTVPGVPDTYQGCEGWDLSLVDPDNRRPVDYALRQRWQQADAAPAACLQDWRSGQVKATLLQRLLQCRRAHPDLFAHGDYTPLQARGAKARHVLGFTRRHDGQTLIVLAPRGLRGAEVGAMPMAAPGFWQDTQVTLPAGTWRDVVGDRPVDGAFSLARHWAEFPIAVLVGTA</sequence>
<evidence type="ECO:0000259" key="1">
    <source>
        <dbReference type="SMART" id="SM00642"/>
    </source>
</evidence>
<name>A0A4Q1JWQ4_9GAMM</name>
<dbReference type="FunFam" id="3.30.1590.10:FF:000002">
    <property type="entry name" value="Malto-oligosyltrehalose synthase"/>
    <property type="match status" value="1"/>
</dbReference>